<feature type="compositionally biased region" description="Polar residues" evidence="1">
    <location>
        <begin position="162"/>
        <end position="181"/>
    </location>
</feature>
<dbReference type="Proteomes" id="UP001162156">
    <property type="component" value="Unassembled WGS sequence"/>
</dbReference>
<feature type="region of interest" description="Disordered" evidence="1">
    <location>
        <begin position="211"/>
        <end position="296"/>
    </location>
</feature>
<dbReference type="InterPro" id="IPR050863">
    <property type="entry name" value="CenT-Element_Derived"/>
</dbReference>
<feature type="compositionally biased region" description="Polar residues" evidence="1">
    <location>
        <begin position="231"/>
        <end position="241"/>
    </location>
</feature>
<sequence length="456" mass="50737">MIRGAPPGTLGMANPSGWMTAELFVEVLKHFIKHSGSSIENPSVLIYDNHETHISIDIVNTARDNGVSILTLPPHSSNKMQPLDLSVYAPFKAYYHSAMDSWLLQNPGVPISIYEIAECVGVAHAKALTPANIMAGFRKAGIWPFNDGIFTEADFIPSTVTDRPLLQNNGQPSASSSTNSLLCREEQPSTSSATDILSSQFSEPEILEHASQLSRNSPQKELKRDGEFQKQQKSHTVTPESIRSYPKAAPRKTNRKPRNKGRSTIITDTPEKTAIEEKAAKAEQKKLSKTTKKLQKELGTSNGKKFSFVKGATKKIDKVYQNDWTSDSNSGDDHCIINDTSSDDDGWIPQDEDELQVDYEKIGRKNDFALIKFPNKVFYIGKLLSDMDEEGEYQISYMRKSEKLGGCFVFPNVADEHSVNSRDIEFILPEPSSIKSKRLSSGLVKFPISLSTYNVR</sequence>
<evidence type="ECO:0000256" key="1">
    <source>
        <dbReference type="SAM" id="MobiDB-lite"/>
    </source>
</evidence>
<dbReference type="InterPro" id="IPR036397">
    <property type="entry name" value="RNaseH_sf"/>
</dbReference>
<accession>A0AAV8XI42</accession>
<name>A0AAV8XI42_9CUCU</name>
<protein>
    <recommendedName>
        <fullName evidence="2">DDE-1 domain-containing protein</fullName>
    </recommendedName>
</protein>
<organism evidence="3 4">
    <name type="scientific">Rhamnusium bicolor</name>
    <dbReference type="NCBI Taxonomy" id="1586634"/>
    <lineage>
        <taxon>Eukaryota</taxon>
        <taxon>Metazoa</taxon>
        <taxon>Ecdysozoa</taxon>
        <taxon>Arthropoda</taxon>
        <taxon>Hexapoda</taxon>
        <taxon>Insecta</taxon>
        <taxon>Pterygota</taxon>
        <taxon>Neoptera</taxon>
        <taxon>Endopterygota</taxon>
        <taxon>Coleoptera</taxon>
        <taxon>Polyphaga</taxon>
        <taxon>Cucujiformia</taxon>
        <taxon>Chrysomeloidea</taxon>
        <taxon>Cerambycidae</taxon>
        <taxon>Lepturinae</taxon>
        <taxon>Rhagiini</taxon>
        <taxon>Rhamnusium</taxon>
    </lineage>
</organism>
<dbReference type="GO" id="GO:0003677">
    <property type="term" value="F:DNA binding"/>
    <property type="evidence" value="ECO:0007669"/>
    <property type="project" value="TreeGrafter"/>
</dbReference>
<dbReference type="InterPro" id="IPR004875">
    <property type="entry name" value="DDE_SF_endonuclease_dom"/>
</dbReference>
<evidence type="ECO:0000313" key="3">
    <source>
        <dbReference type="EMBL" id="KAJ8938656.1"/>
    </source>
</evidence>
<feature type="compositionally biased region" description="Basic residues" evidence="1">
    <location>
        <begin position="249"/>
        <end position="261"/>
    </location>
</feature>
<comment type="caution">
    <text evidence="3">The sequence shown here is derived from an EMBL/GenBank/DDBJ whole genome shotgun (WGS) entry which is preliminary data.</text>
</comment>
<dbReference type="GO" id="GO:0005634">
    <property type="term" value="C:nucleus"/>
    <property type="evidence" value="ECO:0007669"/>
    <property type="project" value="TreeGrafter"/>
</dbReference>
<feature type="domain" description="DDE-1" evidence="2">
    <location>
        <begin position="13"/>
        <end position="137"/>
    </location>
</feature>
<feature type="compositionally biased region" description="Basic and acidic residues" evidence="1">
    <location>
        <begin position="218"/>
        <end position="230"/>
    </location>
</feature>
<proteinExistence type="predicted"/>
<dbReference type="PANTHER" id="PTHR19303:SF71">
    <property type="entry name" value="ZINC FINGER PHD-TYPE DOMAIN-CONTAINING PROTEIN"/>
    <property type="match status" value="1"/>
</dbReference>
<dbReference type="AlphaFoldDB" id="A0AAV8XI42"/>
<evidence type="ECO:0000313" key="4">
    <source>
        <dbReference type="Proteomes" id="UP001162156"/>
    </source>
</evidence>
<keyword evidence="4" id="KW-1185">Reference proteome</keyword>
<feature type="region of interest" description="Disordered" evidence="1">
    <location>
        <begin position="162"/>
        <end position="195"/>
    </location>
</feature>
<dbReference type="Pfam" id="PF03184">
    <property type="entry name" value="DDE_1"/>
    <property type="match status" value="1"/>
</dbReference>
<evidence type="ECO:0000259" key="2">
    <source>
        <dbReference type="Pfam" id="PF03184"/>
    </source>
</evidence>
<reference evidence="3" key="1">
    <citation type="journal article" date="2023" name="Insect Mol. Biol.">
        <title>Genome sequencing provides insights into the evolution of gene families encoding plant cell wall-degrading enzymes in longhorned beetles.</title>
        <authorList>
            <person name="Shin N.R."/>
            <person name="Okamura Y."/>
            <person name="Kirsch R."/>
            <person name="Pauchet Y."/>
        </authorList>
    </citation>
    <scope>NUCLEOTIDE SEQUENCE</scope>
    <source>
        <strain evidence="3">RBIC_L_NR</strain>
    </source>
</reference>
<feature type="compositionally biased region" description="Basic and acidic residues" evidence="1">
    <location>
        <begin position="269"/>
        <end position="286"/>
    </location>
</feature>
<gene>
    <name evidence="3" type="ORF">NQ314_011395</name>
</gene>
<dbReference type="PANTHER" id="PTHR19303">
    <property type="entry name" value="TRANSPOSON"/>
    <property type="match status" value="1"/>
</dbReference>
<dbReference type="EMBL" id="JANEYF010003168">
    <property type="protein sequence ID" value="KAJ8938656.1"/>
    <property type="molecule type" value="Genomic_DNA"/>
</dbReference>
<dbReference type="Gene3D" id="3.30.420.10">
    <property type="entry name" value="Ribonuclease H-like superfamily/Ribonuclease H"/>
    <property type="match status" value="1"/>
</dbReference>